<evidence type="ECO:0008006" key="3">
    <source>
        <dbReference type="Google" id="ProtNLM"/>
    </source>
</evidence>
<evidence type="ECO:0000313" key="1">
    <source>
        <dbReference type="EMBL" id="OCA73486.1"/>
    </source>
</evidence>
<gene>
    <name evidence="1" type="ORF">BBI00_03630</name>
</gene>
<dbReference type="RefSeq" id="WP_065397491.1">
    <property type="nucleotide sequence ID" value="NZ_MAYG01000001.1"/>
</dbReference>
<dbReference type="Proteomes" id="UP000093432">
    <property type="component" value="Unassembled WGS sequence"/>
</dbReference>
<dbReference type="SUPFAM" id="SSF48452">
    <property type="entry name" value="TPR-like"/>
    <property type="match status" value="1"/>
</dbReference>
<dbReference type="OrthoDB" id="1274361at2"/>
<reference evidence="2" key="1">
    <citation type="submission" date="2016-07" db="EMBL/GenBank/DDBJ databases">
        <authorList>
            <person name="Florea S."/>
            <person name="Webb J.S."/>
            <person name="Jaromczyk J."/>
            <person name="Schardl C.L."/>
        </authorList>
    </citation>
    <scope>NUCLEOTIDE SEQUENCE [LARGE SCALE GENOMIC DNA]</scope>
    <source>
        <strain evidence="2">CC-VM-7</strain>
    </source>
</reference>
<evidence type="ECO:0000313" key="2">
    <source>
        <dbReference type="Proteomes" id="UP000093432"/>
    </source>
</evidence>
<dbReference type="SUPFAM" id="SSF46894">
    <property type="entry name" value="C-terminal effector domain of the bipartite response regulators"/>
    <property type="match status" value="1"/>
</dbReference>
<dbReference type="STRING" id="651561.BBI00_03630"/>
<proteinExistence type="predicted"/>
<accession>A0A1B8ZPF5</accession>
<protein>
    <recommendedName>
        <fullName evidence="3">Tetratricopeptide repeat protein</fullName>
    </recommendedName>
</protein>
<dbReference type="AlphaFoldDB" id="A0A1B8ZPF5"/>
<name>A0A1B8ZPF5_9FLAO</name>
<dbReference type="Gene3D" id="1.25.40.10">
    <property type="entry name" value="Tetratricopeptide repeat domain"/>
    <property type="match status" value="1"/>
</dbReference>
<sequence>MKFFALMFSFMIVIVNAKDPSRQQIDSLINIANNKNAYSNLGDKEMLRLITEAYYLSKDLGYDGGRLESLIKFLEIYYNTNNINGIYEKVDEAIRLATELDNNYILSRALRYRAWMYIKIGKYNLAKYELKKAAEIASDIIDNDQKYKSLMNISSTMASYYEAYKSDTDSMLSYANKAYHYASNIKSSNPDKKKYLSATATVIGHILLYKGNVKDAKKYILNAEENLINSPDKATLVKIYKALGIISMKEHQHELALDYFNKSVFLAKKYNQNDELKNIYPMVSKAYEALKDYQKALHQHDNYKKINDSLNFETKKVINKIKNLPNKDYRRFDSFDYSIFGVCLLLITLMIVPKQDIVEASKSEIMVITEKENQKQNILSYTTIEQLNQLTDLATKNEQAFYTKFQEIYPHFIINITEKFPKLSTADIRLCAYLKMNFDTKQIAVFTNSTIRSVDAKKYRLRKKLNLTPEEELYAYVSKF</sequence>
<dbReference type="SMART" id="SM00028">
    <property type="entry name" value="TPR"/>
    <property type="match status" value="3"/>
</dbReference>
<organism evidence="1 2">
    <name type="scientific">Chryseobacterium arthrosphaerae</name>
    <dbReference type="NCBI Taxonomy" id="651561"/>
    <lineage>
        <taxon>Bacteria</taxon>
        <taxon>Pseudomonadati</taxon>
        <taxon>Bacteroidota</taxon>
        <taxon>Flavobacteriia</taxon>
        <taxon>Flavobacteriales</taxon>
        <taxon>Weeksellaceae</taxon>
        <taxon>Chryseobacterium group</taxon>
        <taxon>Chryseobacterium</taxon>
    </lineage>
</organism>
<dbReference type="InterPro" id="IPR011990">
    <property type="entry name" value="TPR-like_helical_dom_sf"/>
</dbReference>
<dbReference type="InterPro" id="IPR016032">
    <property type="entry name" value="Sig_transdc_resp-reg_C-effctor"/>
</dbReference>
<comment type="caution">
    <text evidence="1">The sequence shown here is derived from an EMBL/GenBank/DDBJ whole genome shotgun (WGS) entry which is preliminary data.</text>
</comment>
<dbReference type="GO" id="GO:0006355">
    <property type="term" value="P:regulation of DNA-templated transcription"/>
    <property type="evidence" value="ECO:0007669"/>
    <property type="project" value="InterPro"/>
</dbReference>
<dbReference type="GO" id="GO:0003677">
    <property type="term" value="F:DNA binding"/>
    <property type="evidence" value="ECO:0007669"/>
    <property type="project" value="InterPro"/>
</dbReference>
<dbReference type="InterPro" id="IPR019734">
    <property type="entry name" value="TPR_rpt"/>
</dbReference>
<dbReference type="EMBL" id="MAYG01000001">
    <property type="protein sequence ID" value="OCA73486.1"/>
    <property type="molecule type" value="Genomic_DNA"/>
</dbReference>